<comment type="similarity">
    <text evidence="1">Belongs to the peptidase S8 family.</text>
</comment>
<sequence length="630" mass="70392">MRNPRIPLLLSLTLTFLLHTSYTSLLPPGVRDLGWDDNLNWSNTLPISCILIVDPKKWNDKEALTRIEKAVVEGVLNKEGGDERGLFKGSYKGLGTAFFVAIGEYQHWADLILDQFDGKGDVIAWFDNYHEKELAEKVALLDEEANRKHRAVEPVPSEDGDILKRLKRRLRKRDPFDIYQDKHPHFNTSSALISKLSRRKIVQSEESFSSDIQYLSTPPNATGFTFNRYYEDTQGAGIDIYVLDTGFALAHAQQHEELVEAVTNKQIKGWIPSRGLYPLKNNIDCTSGKVGGYHGTKVIAKIIGKRTGSARKANVWVVTAADSQYNEFWYQYIDVLFGIRDKIVAQTKKDKNYKAILNMSLVNPCHRRDKELQVYVSTVTRRERDYLDYISWIQDLALQELQKLKNLIIVTGTGNGYLGDPITAWPAKMGDQVNNLVVVGSVDLAGEINTHVPADFVKIYALGKSLTTPAFAPYSQGKAIPASGDYEIIDGISYATPVVSGILAGHLSANPHWAPKQAIKKLYNDAYPRVENGPKVAWTGIKPTPNVDDIGPDPEPDRPTACKPRPGDNKRRDIMPRQDDGSDLDDLPYCDEIIEDGGHSDPNTMTYAYPTGDFIATKTEALAIETRVVG</sequence>
<dbReference type="EMBL" id="JAVHJO010000018">
    <property type="protein sequence ID" value="KAK6524157.1"/>
    <property type="molecule type" value="Genomic_DNA"/>
</dbReference>
<gene>
    <name evidence="8" type="ORF">TWF694_005818</name>
</gene>
<dbReference type="Proteomes" id="UP001365542">
    <property type="component" value="Unassembled WGS sequence"/>
</dbReference>
<reference evidence="8 9" key="1">
    <citation type="submission" date="2019-10" db="EMBL/GenBank/DDBJ databases">
        <authorList>
            <person name="Palmer J.M."/>
        </authorList>
    </citation>
    <scope>NUCLEOTIDE SEQUENCE [LARGE SCALE GENOMIC DNA]</scope>
    <source>
        <strain evidence="8 9">TWF694</strain>
    </source>
</reference>
<dbReference type="AlphaFoldDB" id="A0AAV9WTE6"/>
<dbReference type="PRINTS" id="PR00723">
    <property type="entry name" value="SUBTILISIN"/>
</dbReference>
<dbReference type="InterPro" id="IPR000209">
    <property type="entry name" value="Peptidase_S8/S53_dom"/>
</dbReference>
<feature type="domain" description="Peptidase S8/S53" evidence="7">
    <location>
        <begin position="235"/>
        <end position="526"/>
    </location>
</feature>
<feature type="signal peptide" evidence="6">
    <location>
        <begin position="1"/>
        <end position="23"/>
    </location>
</feature>
<dbReference type="InterPro" id="IPR036852">
    <property type="entry name" value="Peptidase_S8/S53_dom_sf"/>
</dbReference>
<dbReference type="PANTHER" id="PTHR43806">
    <property type="entry name" value="PEPTIDASE S8"/>
    <property type="match status" value="1"/>
</dbReference>
<dbReference type="Gene3D" id="3.40.50.200">
    <property type="entry name" value="Peptidase S8/S53 domain"/>
    <property type="match status" value="1"/>
</dbReference>
<accession>A0AAV9WTE6</accession>
<feature type="chain" id="PRO_5043743268" description="Peptidase S8/S53 domain-containing protein" evidence="6">
    <location>
        <begin position="24"/>
        <end position="630"/>
    </location>
</feature>
<dbReference type="InterPro" id="IPR050131">
    <property type="entry name" value="Peptidase_S8_subtilisin-like"/>
</dbReference>
<keyword evidence="2" id="KW-0645">Protease</keyword>
<evidence type="ECO:0000313" key="9">
    <source>
        <dbReference type="Proteomes" id="UP001365542"/>
    </source>
</evidence>
<evidence type="ECO:0000259" key="7">
    <source>
        <dbReference type="Pfam" id="PF00082"/>
    </source>
</evidence>
<dbReference type="CDD" id="cd00306">
    <property type="entry name" value="Peptidases_S8_S53"/>
    <property type="match status" value="1"/>
</dbReference>
<keyword evidence="4" id="KW-0720">Serine protease</keyword>
<dbReference type="SUPFAM" id="SSF52743">
    <property type="entry name" value="Subtilisin-like"/>
    <property type="match status" value="1"/>
</dbReference>
<dbReference type="Pfam" id="PF00082">
    <property type="entry name" value="Peptidase_S8"/>
    <property type="match status" value="1"/>
</dbReference>
<evidence type="ECO:0000256" key="3">
    <source>
        <dbReference type="ARBA" id="ARBA00022801"/>
    </source>
</evidence>
<name>A0AAV9WTE6_9PEZI</name>
<dbReference type="GO" id="GO:0006508">
    <property type="term" value="P:proteolysis"/>
    <property type="evidence" value="ECO:0007669"/>
    <property type="project" value="UniProtKB-KW"/>
</dbReference>
<evidence type="ECO:0000256" key="5">
    <source>
        <dbReference type="SAM" id="MobiDB-lite"/>
    </source>
</evidence>
<evidence type="ECO:0000256" key="1">
    <source>
        <dbReference type="ARBA" id="ARBA00011073"/>
    </source>
</evidence>
<proteinExistence type="inferred from homology"/>
<dbReference type="InterPro" id="IPR015500">
    <property type="entry name" value="Peptidase_S8_subtilisin-rel"/>
</dbReference>
<evidence type="ECO:0000256" key="4">
    <source>
        <dbReference type="ARBA" id="ARBA00022825"/>
    </source>
</evidence>
<keyword evidence="3" id="KW-0378">Hydrolase</keyword>
<feature type="compositionally biased region" description="Basic and acidic residues" evidence="5">
    <location>
        <begin position="555"/>
        <end position="580"/>
    </location>
</feature>
<dbReference type="GO" id="GO:0004252">
    <property type="term" value="F:serine-type endopeptidase activity"/>
    <property type="evidence" value="ECO:0007669"/>
    <property type="project" value="InterPro"/>
</dbReference>
<evidence type="ECO:0000313" key="8">
    <source>
        <dbReference type="EMBL" id="KAK6524157.1"/>
    </source>
</evidence>
<keyword evidence="6" id="KW-0732">Signal</keyword>
<dbReference type="PANTHER" id="PTHR43806:SF11">
    <property type="entry name" value="CEREVISIN-RELATED"/>
    <property type="match status" value="1"/>
</dbReference>
<feature type="region of interest" description="Disordered" evidence="5">
    <location>
        <begin position="534"/>
        <end position="586"/>
    </location>
</feature>
<comment type="caution">
    <text evidence="8">The sequence shown here is derived from an EMBL/GenBank/DDBJ whole genome shotgun (WGS) entry which is preliminary data.</text>
</comment>
<protein>
    <recommendedName>
        <fullName evidence="7">Peptidase S8/S53 domain-containing protein</fullName>
    </recommendedName>
</protein>
<keyword evidence="9" id="KW-1185">Reference proteome</keyword>
<evidence type="ECO:0000256" key="2">
    <source>
        <dbReference type="ARBA" id="ARBA00022670"/>
    </source>
</evidence>
<evidence type="ECO:0000256" key="6">
    <source>
        <dbReference type="SAM" id="SignalP"/>
    </source>
</evidence>
<organism evidence="8 9">
    <name type="scientific">Orbilia ellipsospora</name>
    <dbReference type="NCBI Taxonomy" id="2528407"/>
    <lineage>
        <taxon>Eukaryota</taxon>
        <taxon>Fungi</taxon>
        <taxon>Dikarya</taxon>
        <taxon>Ascomycota</taxon>
        <taxon>Pezizomycotina</taxon>
        <taxon>Orbiliomycetes</taxon>
        <taxon>Orbiliales</taxon>
        <taxon>Orbiliaceae</taxon>
        <taxon>Orbilia</taxon>
    </lineage>
</organism>